<protein>
    <recommendedName>
        <fullName evidence="3">Protein kinase domain-containing protein</fullName>
    </recommendedName>
</protein>
<dbReference type="SUPFAM" id="SSF56112">
    <property type="entry name" value="Protein kinase-like (PK-like)"/>
    <property type="match status" value="1"/>
</dbReference>
<name>A0A834LAV0_RHOSS</name>
<dbReference type="EMBL" id="WJXA01000011">
    <property type="protein sequence ID" value="KAF7126893.1"/>
    <property type="molecule type" value="Genomic_DNA"/>
</dbReference>
<proteinExistence type="predicted"/>
<dbReference type="InterPro" id="IPR011009">
    <property type="entry name" value="Kinase-like_dom_sf"/>
</dbReference>
<organism evidence="1 2">
    <name type="scientific">Rhododendron simsii</name>
    <name type="common">Sims's rhododendron</name>
    <dbReference type="NCBI Taxonomy" id="118357"/>
    <lineage>
        <taxon>Eukaryota</taxon>
        <taxon>Viridiplantae</taxon>
        <taxon>Streptophyta</taxon>
        <taxon>Embryophyta</taxon>
        <taxon>Tracheophyta</taxon>
        <taxon>Spermatophyta</taxon>
        <taxon>Magnoliopsida</taxon>
        <taxon>eudicotyledons</taxon>
        <taxon>Gunneridae</taxon>
        <taxon>Pentapetalae</taxon>
        <taxon>asterids</taxon>
        <taxon>Ericales</taxon>
        <taxon>Ericaceae</taxon>
        <taxon>Ericoideae</taxon>
        <taxon>Rhodoreae</taxon>
        <taxon>Rhododendron</taxon>
    </lineage>
</organism>
<keyword evidence="2" id="KW-1185">Reference proteome</keyword>
<gene>
    <name evidence="1" type="ORF">RHSIM_Rhsim11G0035600</name>
</gene>
<comment type="caution">
    <text evidence="1">The sequence shown here is derived from an EMBL/GenBank/DDBJ whole genome shotgun (WGS) entry which is preliminary data.</text>
</comment>
<evidence type="ECO:0000313" key="1">
    <source>
        <dbReference type="EMBL" id="KAF7126893.1"/>
    </source>
</evidence>
<evidence type="ECO:0008006" key="3">
    <source>
        <dbReference type="Google" id="ProtNLM"/>
    </source>
</evidence>
<sequence length="164" mass="18408">MAQLLKPIVGLSTTNPLDFKTVTVHLTNTNQEALHFQNVFENITNPSVCDEFYVGTCKNASTVVSRKEFTGDSLTSWIPRPKADWEYNNLGTWCIGLGADTKFVRRYKIIVVCVYCRTILRGLQTIHNAGMYHGNIKTAVRISPQNEVMIATSTYGEIWSTSVN</sequence>
<accession>A0A834LAV0</accession>
<reference evidence="1" key="1">
    <citation type="submission" date="2019-11" db="EMBL/GenBank/DDBJ databases">
        <authorList>
            <person name="Liu Y."/>
            <person name="Hou J."/>
            <person name="Li T.-Q."/>
            <person name="Guan C.-H."/>
            <person name="Wu X."/>
            <person name="Wu H.-Z."/>
            <person name="Ling F."/>
            <person name="Zhang R."/>
            <person name="Shi X.-G."/>
            <person name="Ren J.-P."/>
            <person name="Chen E.-F."/>
            <person name="Sun J.-M."/>
        </authorList>
    </citation>
    <scope>NUCLEOTIDE SEQUENCE</scope>
    <source>
        <strain evidence="1">Adult_tree_wgs_1</strain>
        <tissue evidence="1">Leaves</tissue>
    </source>
</reference>
<evidence type="ECO:0000313" key="2">
    <source>
        <dbReference type="Proteomes" id="UP000626092"/>
    </source>
</evidence>
<dbReference type="Proteomes" id="UP000626092">
    <property type="component" value="Unassembled WGS sequence"/>
</dbReference>
<dbReference type="AlphaFoldDB" id="A0A834LAV0"/>